<proteinExistence type="predicted"/>
<keyword evidence="2" id="KW-1185">Reference proteome</keyword>
<comment type="caution">
    <text evidence="1">The sequence shown here is derived from an EMBL/GenBank/DDBJ whole genome shotgun (WGS) entry which is preliminary data.</text>
</comment>
<gene>
    <name evidence="1" type="ORF">NPE20_03415</name>
</gene>
<accession>A0ABT1SXB1</accession>
<reference evidence="1 2" key="1">
    <citation type="submission" date="2022-07" db="EMBL/GenBank/DDBJ databases">
        <title>Mucilaginibacter sp. JC4.</title>
        <authorList>
            <person name="Le V."/>
            <person name="Ko S.-R."/>
            <person name="Ahn C.-Y."/>
            <person name="Oh H.-M."/>
        </authorList>
    </citation>
    <scope>NUCLEOTIDE SEQUENCE [LARGE SCALE GENOMIC DNA]</scope>
    <source>
        <strain evidence="1 2">JC4</strain>
    </source>
</reference>
<protein>
    <recommendedName>
        <fullName evidence="3">DUF3606 domain-containing protein</fullName>
    </recommendedName>
</protein>
<organism evidence="1 2">
    <name type="scientific">Mucilaginibacter aquariorum</name>
    <dbReference type="NCBI Taxonomy" id="2967225"/>
    <lineage>
        <taxon>Bacteria</taxon>
        <taxon>Pseudomonadati</taxon>
        <taxon>Bacteroidota</taxon>
        <taxon>Sphingobacteriia</taxon>
        <taxon>Sphingobacteriales</taxon>
        <taxon>Sphingobacteriaceae</taxon>
        <taxon>Mucilaginibacter</taxon>
    </lineage>
</organism>
<evidence type="ECO:0008006" key="3">
    <source>
        <dbReference type="Google" id="ProtNLM"/>
    </source>
</evidence>
<evidence type="ECO:0000313" key="2">
    <source>
        <dbReference type="Proteomes" id="UP001204376"/>
    </source>
</evidence>
<dbReference type="EMBL" id="JANHOH010000001">
    <property type="protein sequence ID" value="MCQ6956985.1"/>
    <property type="molecule type" value="Genomic_DNA"/>
</dbReference>
<dbReference type="RefSeq" id="WP_256537196.1">
    <property type="nucleotide sequence ID" value="NZ_JANHOH010000001.1"/>
</dbReference>
<dbReference type="Proteomes" id="UP001204376">
    <property type="component" value="Unassembled WGS sequence"/>
</dbReference>
<evidence type="ECO:0000313" key="1">
    <source>
        <dbReference type="EMBL" id="MCQ6956985.1"/>
    </source>
</evidence>
<name>A0ABT1SXB1_9SPHI</name>
<sequence>MGTGKSDNVYWKSKITPEKAKEILKKEGIDISLKQAKNILDLLSILAILEVNEYLKK</sequence>